<dbReference type="RefSeq" id="WP_354367615.1">
    <property type="nucleotide sequence ID" value="NZ_JBEPLN010000004.1"/>
</dbReference>
<dbReference type="Gene3D" id="1.10.530.10">
    <property type="match status" value="1"/>
</dbReference>
<proteinExistence type="inferred from homology"/>
<dbReference type="Gene3D" id="4.10.80.30">
    <property type="entry name" value="DNA polymerase, domain 6"/>
    <property type="match status" value="1"/>
</dbReference>
<dbReference type="InterPro" id="IPR051056">
    <property type="entry name" value="Glycosyl_Hydrolase_73"/>
</dbReference>
<evidence type="ECO:0000313" key="5">
    <source>
        <dbReference type="Proteomes" id="UP001549037"/>
    </source>
</evidence>
<dbReference type="EC" id="3.5.1.28" evidence="4"/>
<evidence type="ECO:0000256" key="2">
    <source>
        <dbReference type="ARBA" id="ARBA00022801"/>
    </source>
</evidence>
<dbReference type="PANTHER" id="PTHR33308">
    <property type="entry name" value="PEPTIDOGLYCAN HYDROLASE FLGJ"/>
    <property type="match status" value="1"/>
</dbReference>
<reference evidence="4 5" key="1">
    <citation type="submission" date="2024-06" db="EMBL/GenBank/DDBJ databases">
        <title>Genomic Encyclopedia of Type Strains, Phase IV (KMG-IV): sequencing the most valuable type-strain genomes for metagenomic binning, comparative biology and taxonomic classification.</title>
        <authorList>
            <person name="Goeker M."/>
        </authorList>
    </citation>
    <scope>NUCLEOTIDE SEQUENCE [LARGE SCALE GENOMIC DNA]</scope>
    <source>
        <strain evidence="4 5">DSM 28302</strain>
    </source>
</reference>
<dbReference type="GO" id="GO:0008745">
    <property type="term" value="F:N-acetylmuramoyl-L-alanine amidase activity"/>
    <property type="evidence" value="ECO:0007669"/>
    <property type="project" value="UniProtKB-EC"/>
</dbReference>
<dbReference type="SMART" id="SM00047">
    <property type="entry name" value="LYZ2"/>
    <property type="match status" value="1"/>
</dbReference>
<dbReference type="PANTHER" id="PTHR33308:SF9">
    <property type="entry name" value="PEPTIDOGLYCAN HYDROLASE FLGJ"/>
    <property type="match status" value="1"/>
</dbReference>
<sequence length="195" mass="22223">MRKKVSLRFLGIVITSLVFFFLLPLALNHERPLAQKSMGTRYTEKQFIEMVLPYAKELSDSYGVRTSIILGQACLDSGYGNYLLAVKYHNLYGIKASFGEPHIELSTKVYVNSKWTQATEDFVVYKSYEEAMTSYMELLRGGTYWSADLYKNVVTANSYQNAAQVLQDGGYSTDPDYASKLVKLIKKHSLDKYDQ</sequence>
<dbReference type="InterPro" id="IPR002901">
    <property type="entry name" value="MGlyc_endo_b_GlcNAc-like_dom"/>
</dbReference>
<name>A0ABV2JDZ9_9STRE</name>
<protein>
    <submittedName>
        <fullName evidence="4">N-acetylmuramoyl-L-alanine amidase</fullName>
        <ecNumber evidence="4">3.5.1.28</ecNumber>
    </submittedName>
</protein>
<feature type="domain" description="Mannosyl-glycoprotein endo-beta-N-acetylglucosamidase-like" evidence="3">
    <location>
        <begin position="37"/>
        <end position="194"/>
    </location>
</feature>
<evidence type="ECO:0000256" key="1">
    <source>
        <dbReference type="ARBA" id="ARBA00010266"/>
    </source>
</evidence>
<dbReference type="Proteomes" id="UP001549037">
    <property type="component" value="Unassembled WGS sequence"/>
</dbReference>
<evidence type="ECO:0000313" key="4">
    <source>
        <dbReference type="EMBL" id="MET3633775.1"/>
    </source>
</evidence>
<comment type="caution">
    <text evidence="4">The sequence shown here is derived from an EMBL/GenBank/DDBJ whole genome shotgun (WGS) entry which is preliminary data.</text>
</comment>
<keyword evidence="5" id="KW-1185">Reference proteome</keyword>
<accession>A0ABV2JDZ9</accession>
<comment type="similarity">
    <text evidence="1">Belongs to the glycosyl hydrolase 73 family.</text>
</comment>
<evidence type="ECO:0000259" key="3">
    <source>
        <dbReference type="SMART" id="SM00047"/>
    </source>
</evidence>
<organism evidence="4 5">
    <name type="scientific">Streptococcus porcorum</name>
    <dbReference type="NCBI Taxonomy" id="701526"/>
    <lineage>
        <taxon>Bacteria</taxon>
        <taxon>Bacillati</taxon>
        <taxon>Bacillota</taxon>
        <taxon>Bacilli</taxon>
        <taxon>Lactobacillales</taxon>
        <taxon>Streptococcaceae</taxon>
        <taxon>Streptococcus</taxon>
    </lineage>
</organism>
<dbReference type="EMBL" id="JBEPLN010000004">
    <property type="protein sequence ID" value="MET3633775.1"/>
    <property type="molecule type" value="Genomic_DNA"/>
</dbReference>
<dbReference type="Pfam" id="PF01832">
    <property type="entry name" value="Glucosaminidase"/>
    <property type="match status" value="1"/>
</dbReference>
<gene>
    <name evidence="4" type="ORF">ABID28_000408</name>
</gene>
<keyword evidence="2 4" id="KW-0378">Hydrolase</keyword>